<evidence type="ECO:0000259" key="4">
    <source>
        <dbReference type="PROSITE" id="PS01124"/>
    </source>
</evidence>
<feature type="domain" description="HTH araC/xylS-type" evidence="4">
    <location>
        <begin position="237"/>
        <end position="340"/>
    </location>
</feature>
<dbReference type="SMART" id="SM00342">
    <property type="entry name" value="HTH_ARAC"/>
    <property type="match status" value="1"/>
</dbReference>
<dbReference type="PANTHER" id="PTHR43280:SF31">
    <property type="entry name" value="TRANSCRIPTIONAL REGULATORY PROTEIN"/>
    <property type="match status" value="1"/>
</dbReference>
<reference evidence="5 6" key="1">
    <citation type="submission" date="2024-10" db="EMBL/GenBank/DDBJ databases">
        <title>The Natural Products Discovery Center: Release of the First 8490 Sequenced Strains for Exploring Actinobacteria Biosynthetic Diversity.</title>
        <authorList>
            <person name="Kalkreuter E."/>
            <person name="Kautsar S.A."/>
            <person name="Yang D."/>
            <person name="Bader C.D."/>
            <person name="Teijaro C.N."/>
            <person name="Fluegel L."/>
            <person name="Davis C.M."/>
            <person name="Simpson J.R."/>
            <person name="Lauterbach L."/>
            <person name="Steele A.D."/>
            <person name="Gui C."/>
            <person name="Meng S."/>
            <person name="Li G."/>
            <person name="Viehrig K."/>
            <person name="Ye F."/>
            <person name="Su P."/>
            <person name="Kiefer A.F."/>
            <person name="Nichols A."/>
            <person name="Cepeda A.J."/>
            <person name="Yan W."/>
            <person name="Fan B."/>
            <person name="Jiang Y."/>
            <person name="Adhikari A."/>
            <person name="Zheng C.-J."/>
            <person name="Schuster L."/>
            <person name="Cowan T.M."/>
            <person name="Smanski M.J."/>
            <person name="Chevrette M.G."/>
            <person name="De Carvalho L.P.S."/>
            <person name="Shen B."/>
        </authorList>
    </citation>
    <scope>NUCLEOTIDE SEQUENCE [LARGE SCALE GENOMIC DNA]</scope>
    <source>
        <strain evidence="5 6">NPDC048320</strain>
    </source>
</reference>
<evidence type="ECO:0000313" key="6">
    <source>
        <dbReference type="Proteomes" id="UP001604267"/>
    </source>
</evidence>
<dbReference type="RefSeq" id="WP_392814560.1">
    <property type="nucleotide sequence ID" value="NZ_JBICYV010000001.1"/>
</dbReference>
<dbReference type="SUPFAM" id="SSF46689">
    <property type="entry name" value="Homeodomain-like"/>
    <property type="match status" value="1"/>
</dbReference>
<comment type="caution">
    <text evidence="5">The sequence shown here is derived from an EMBL/GenBank/DDBJ whole genome shotgun (WGS) entry which is preliminary data.</text>
</comment>
<dbReference type="Proteomes" id="UP001604267">
    <property type="component" value="Unassembled WGS sequence"/>
</dbReference>
<keyword evidence="3" id="KW-0804">Transcription</keyword>
<evidence type="ECO:0000313" key="5">
    <source>
        <dbReference type="EMBL" id="MFG3009318.1"/>
    </source>
</evidence>
<dbReference type="Gene3D" id="1.10.10.60">
    <property type="entry name" value="Homeodomain-like"/>
    <property type="match status" value="1"/>
</dbReference>
<dbReference type="InterPro" id="IPR018060">
    <property type="entry name" value="HTH_AraC"/>
</dbReference>
<accession>A0ABW7AWP3</accession>
<keyword evidence="6" id="KW-1185">Reference proteome</keyword>
<sequence length="348" mass="37734">MIGTVFRSEDVPAGERFGRWRELIDQSRANDASSPHAAYFRAELRVMELGPVTVWRTAFSPATFRRTRRRIRRNDAELYHLSLLTDGRLTLVHERGGTATIGAGGVLVDASRQACTSHAYASAASAASAATAATAATAEGRPGVVAGVGVDLPKNLLPLPPRQVERLLGHGLSARTGPGTLLADFLIGLDRQAETLRPTDGPRLGTVTLDLVSAFFAHALDAEAALPSETRYEVLGRRIRTFIEQHLSDPELTPSTVAAAHHISLSHLHRVFGEQAPGETVAAWIRTQRLERIRADLADPALRDRPIHALAARWGMPRASHFTRAFRAAYGLSPRDYRGTACRSVQGA</sequence>
<dbReference type="PROSITE" id="PS01124">
    <property type="entry name" value="HTH_ARAC_FAMILY_2"/>
    <property type="match status" value="1"/>
</dbReference>
<protein>
    <submittedName>
        <fullName evidence="5">Helix-turn-helix domain-containing protein</fullName>
    </submittedName>
</protein>
<name>A0ABW7AWP3_9ACTN</name>
<gene>
    <name evidence="5" type="ORF">ACGFZB_02445</name>
</gene>
<evidence type="ECO:0000256" key="2">
    <source>
        <dbReference type="ARBA" id="ARBA00023125"/>
    </source>
</evidence>
<dbReference type="InterPro" id="IPR018062">
    <property type="entry name" value="HTH_AraC-typ_CS"/>
</dbReference>
<dbReference type="Pfam" id="PF12833">
    <property type="entry name" value="HTH_18"/>
    <property type="match status" value="1"/>
</dbReference>
<dbReference type="PANTHER" id="PTHR43280">
    <property type="entry name" value="ARAC-FAMILY TRANSCRIPTIONAL REGULATOR"/>
    <property type="match status" value="1"/>
</dbReference>
<keyword evidence="2" id="KW-0238">DNA-binding</keyword>
<dbReference type="EMBL" id="JBICYV010000001">
    <property type="protein sequence ID" value="MFG3009318.1"/>
    <property type="molecule type" value="Genomic_DNA"/>
</dbReference>
<keyword evidence="1" id="KW-0805">Transcription regulation</keyword>
<organism evidence="5 6">
    <name type="scientific">Streptomyces cinerochromogenes</name>
    <dbReference type="NCBI Taxonomy" id="66422"/>
    <lineage>
        <taxon>Bacteria</taxon>
        <taxon>Bacillati</taxon>
        <taxon>Actinomycetota</taxon>
        <taxon>Actinomycetes</taxon>
        <taxon>Kitasatosporales</taxon>
        <taxon>Streptomycetaceae</taxon>
        <taxon>Streptomyces</taxon>
    </lineage>
</organism>
<evidence type="ECO:0000256" key="3">
    <source>
        <dbReference type="ARBA" id="ARBA00023163"/>
    </source>
</evidence>
<dbReference type="PROSITE" id="PS00041">
    <property type="entry name" value="HTH_ARAC_FAMILY_1"/>
    <property type="match status" value="1"/>
</dbReference>
<dbReference type="InterPro" id="IPR009057">
    <property type="entry name" value="Homeodomain-like_sf"/>
</dbReference>
<proteinExistence type="predicted"/>
<evidence type="ECO:0000256" key="1">
    <source>
        <dbReference type="ARBA" id="ARBA00023015"/>
    </source>
</evidence>